<evidence type="ECO:0000256" key="16">
    <source>
        <dbReference type="ARBA" id="ARBA00023180"/>
    </source>
</evidence>
<dbReference type="PANTHER" id="PTHR23033:SF14">
    <property type="entry name" value="GLYCOPROTEIN-N-ACETYLGALACTOSAMINE 3-BETA-GALACTOSYLTRANSFERASE 1-RELATED"/>
    <property type="match status" value="1"/>
</dbReference>
<reference evidence="25" key="1">
    <citation type="submission" date="2022-07" db="EMBL/GenBank/DDBJ databases">
        <authorList>
            <person name="Trinca V."/>
            <person name="Uliana J.V.C."/>
            <person name="Torres T.T."/>
            <person name="Ward R.J."/>
            <person name="Monesi N."/>
        </authorList>
    </citation>
    <scope>NUCLEOTIDE SEQUENCE</scope>
    <source>
        <strain evidence="25">HSMRA1968</strain>
        <tissue evidence="25">Whole embryos</tissue>
    </source>
</reference>
<evidence type="ECO:0000256" key="19">
    <source>
        <dbReference type="ARBA" id="ARBA00041226"/>
    </source>
</evidence>
<comment type="subunit">
    <text evidence="5">Homodimer; disulfide-linked.</text>
</comment>
<evidence type="ECO:0000256" key="20">
    <source>
        <dbReference type="ARBA" id="ARBA00042009"/>
    </source>
</evidence>
<gene>
    <name evidence="25" type="primary">C1GalTA_1</name>
    <name evidence="25" type="ORF">Bhyg_09233</name>
</gene>
<evidence type="ECO:0000256" key="11">
    <source>
        <dbReference type="ARBA" id="ARBA00022741"/>
    </source>
</evidence>
<keyword evidence="15" id="KW-1015">Disulfide bond</keyword>
<keyword evidence="13 23" id="KW-1133">Transmembrane helix</keyword>
<dbReference type="Pfam" id="PF02434">
    <property type="entry name" value="Fringe"/>
    <property type="match status" value="1"/>
</dbReference>
<feature type="transmembrane region" description="Helical" evidence="23">
    <location>
        <begin position="12"/>
        <end position="32"/>
    </location>
</feature>
<comment type="similarity">
    <text evidence="4">Belongs to the glycosyltransferase 31 family. Beta3-Gal-T subfamily.</text>
</comment>
<evidence type="ECO:0000256" key="6">
    <source>
        <dbReference type="ARBA" id="ARBA00012557"/>
    </source>
</evidence>
<evidence type="ECO:0000256" key="5">
    <source>
        <dbReference type="ARBA" id="ARBA00011748"/>
    </source>
</evidence>
<evidence type="ECO:0000256" key="10">
    <source>
        <dbReference type="ARBA" id="ARBA00022723"/>
    </source>
</evidence>
<dbReference type="InterPro" id="IPR026050">
    <property type="entry name" value="C1GALT1/C1GALT1_chp1"/>
</dbReference>
<keyword evidence="9 23" id="KW-0812">Transmembrane</keyword>
<evidence type="ECO:0000259" key="24">
    <source>
        <dbReference type="Pfam" id="PF02434"/>
    </source>
</evidence>
<comment type="function">
    <text evidence="22">Glycosyltransferase that generates the core 1 O-glycan Gal-beta1-3GalNAc-alpha1-Ser/Thr (T antigen), which is a precursor for many extended O-glycans in glycoproteins.</text>
</comment>
<evidence type="ECO:0000256" key="3">
    <source>
        <dbReference type="ARBA" id="ARBA00004922"/>
    </source>
</evidence>
<comment type="subcellular location">
    <subcellularLocation>
        <location evidence="2">Membrane</location>
        <topology evidence="2">Single-pass type II membrane protein</topology>
    </subcellularLocation>
</comment>
<dbReference type="GO" id="GO:0016020">
    <property type="term" value="C:membrane"/>
    <property type="evidence" value="ECO:0007669"/>
    <property type="project" value="UniProtKB-SubCell"/>
</dbReference>
<dbReference type="FunFam" id="3.90.550.50:FF:000017">
    <property type="entry name" value="Glycoprotein-N-acetylgalactosamine 3-beta-galactosyltransferase 1"/>
    <property type="match status" value="1"/>
</dbReference>
<sequence length="327" mass="37918">MNLTKYLITVRQTHVALITFGIFIGFSFNFLFETQTFRTVVKVEVPKDGNCVAEKLFMEVTVLCWVLTYPTNHRQKASHIQRTWGKRCNKLLFMSTETDDEIGAIKLPVTEGREYLWAKTKEAIKYIYKHHLNDYDWFLKVDDDTYVIVENLRFMLRPYASESPIYFGCKFKPFVKQGYMGGGPGYVLSREAVRRFVEIALPNKELCLADDEGSEDIELGKCMENINVTAGDSRDINGKGRFFPFPPKHHLNPVWIGSDSWYWNYSYYEASAGVNCCSHNAISFHYIDPEDLYVLDYLIYELQPYGINQVNDPLDMRIVERTSVTGD</sequence>
<dbReference type="GO" id="GO:0016263">
    <property type="term" value="F:glycoprotein-N-acetylgalactosamine 3-beta-galactosyltransferase activity"/>
    <property type="evidence" value="ECO:0007669"/>
    <property type="project" value="UniProtKB-EC"/>
</dbReference>
<feature type="domain" description="Fringe-like glycosyltransferase" evidence="24">
    <location>
        <begin position="66"/>
        <end position="229"/>
    </location>
</feature>
<dbReference type="GO" id="GO:0000166">
    <property type="term" value="F:nucleotide binding"/>
    <property type="evidence" value="ECO:0007669"/>
    <property type="project" value="UniProtKB-KW"/>
</dbReference>
<comment type="cofactor">
    <cofactor evidence="1">
        <name>Mn(2+)</name>
        <dbReference type="ChEBI" id="CHEBI:29035"/>
    </cofactor>
</comment>
<keyword evidence="14 23" id="KW-0472">Membrane</keyword>
<keyword evidence="26" id="KW-1185">Reference proteome</keyword>
<evidence type="ECO:0000256" key="22">
    <source>
        <dbReference type="ARBA" id="ARBA00059245"/>
    </source>
</evidence>
<proteinExistence type="inferred from homology"/>
<dbReference type="OrthoDB" id="414175at2759"/>
<keyword evidence="16" id="KW-0325">Glycoprotein</keyword>
<keyword evidence="12" id="KW-0735">Signal-anchor</keyword>
<name>A0A9Q0N630_9DIPT</name>
<keyword evidence="10" id="KW-0479">Metal-binding</keyword>
<evidence type="ECO:0000256" key="8">
    <source>
        <dbReference type="ARBA" id="ARBA00022679"/>
    </source>
</evidence>
<evidence type="ECO:0000256" key="14">
    <source>
        <dbReference type="ARBA" id="ARBA00023136"/>
    </source>
</evidence>
<accession>A0A9Q0N630</accession>
<evidence type="ECO:0000256" key="13">
    <source>
        <dbReference type="ARBA" id="ARBA00022989"/>
    </source>
</evidence>
<evidence type="ECO:0000256" key="15">
    <source>
        <dbReference type="ARBA" id="ARBA00023157"/>
    </source>
</evidence>
<dbReference type="PANTHER" id="PTHR23033">
    <property type="entry name" value="BETA1,3-GALACTOSYLTRANSFERASE"/>
    <property type="match status" value="1"/>
</dbReference>
<evidence type="ECO:0000256" key="21">
    <source>
        <dbReference type="ARBA" id="ARBA00043065"/>
    </source>
</evidence>
<dbReference type="Gene3D" id="3.90.550.50">
    <property type="match status" value="1"/>
</dbReference>
<evidence type="ECO:0000256" key="2">
    <source>
        <dbReference type="ARBA" id="ARBA00004606"/>
    </source>
</evidence>
<dbReference type="InterPro" id="IPR003378">
    <property type="entry name" value="Fringe-like_glycosylTrfase"/>
</dbReference>
<keyword evidence="11" id="KW-0547">Nucleotide-binding</keyword>
<dbReference type="EMBL" id="WJQU01000002">
    <property type="protein sequence ID" value="KAJ6644266.1"/>
    <property type="molecule type" value="Genomic_DNA"/>
</dbReference>
<comment type="caution">
    <text evidence="25">The sequence shown here is derived from an EMBL/GenBank/DDBJ whole genome shotgun (WGS) entry which is preliminary data.</text>
</comment>
<evidence type="ECO:0000256" key="1">
    <source>
        <dbReference type="ARBA" id="ARBA00001936"/>
    </source>
</evidence>
<dbReference type="Proteomes" id="UP001151699">
    <property type="component" value="Chromosome B"/>
</dbReference>
<keyword evidence="7" id="KW-0328">Glycosyltransferase</keyword>
<evidence type="ECO:0000256" key="9">
    <source>
        <dbReference type="ARBA" id="ARBA00022692"/>
    </source>
</evidence>
<evidence type="ECO:0000256" key="18">
    <source>
        <dbReference type="ARBA" id="ARBA00040898"/>
    </source>
</evidence>
<dbReference type="AlphaFoldDB" id="A0A9Q0N630"/>
<protein>
    <recommendedName>
        <fullName evidence="18">Glycoprotein-N-acetylgalactosamine 3-beta-galactosyltransferase 1</fullName>
        <ecNumber evidence="6">2.4.1.122</ecNumber>
    </recommendedName>
    <alternativeName>
        <fullName evidence="20">Core 1 O-glycan T-synthase</fullName>
    </alternativeName>
    <alternativeName>
        <fullName evidence="21">Core 1 UDP-galactose:N-acetylgalactosamine-alpha-R beta 1,3-galactosyltransferase 1</fullName>
    </alternativeName>
    <alternativeName>
        <fullName evidence="19">Core 1 beta1,3-galactosyltransferase 1</fullName>
    </alternativeName>
</protein>
<evidence type="ECO:0000256" key="17">
    <source>
        <dbReference type="ARBA" id="ARBA00023211"/>
    </source>
</evidence>
<dbReference type="EC" id="2.4.1.122" evidence="6"/>
<comment type="pathway">
    <text evidence="3">Protein modification; protein glycosylation.</text>
</comment>
<keyword evidence="17" id="KW-0464">Manganese</keyword>
<organism evidence="25 26">
    <name type="scientific">Pseudolycoriella hygida</name>
    <dbReference type="NCBI Taxonomy" id="35572"/>
    <lineage>
        <taxon>Eukaryota</taxon>
        <taxon>Metazoa</taxon>
        <taxon>Ecdysozoa</taxon>
        <taxon>Arthropoda</taxon>
        <taxon>Hexapoda</taxon>
        <taxon>Insecta</taxon>
        <taxon>Pterygota</taxon>
        <taxon>Neoptera</taxon>
        <taxon>Endopterygota</taxon>
        <taxon>Diptera</taxon>
        <taxon>Nematocera</taxon>
        <taxon>Sciaroidea</taxon>
        <taxon>Sciaridae</taxon>
        <taxon>Pseudolycoriella</taxon>
    </lineage>
</organism>
<evidence type="ECO:0000256" key="23">
    <source>
        <dbReference type="SAM" id="Phobius"/>
    </source>
</evidence>
<keyword evidence="8" id="KW-0808">Transferase</keyword>
<evidence type="ECO:0000313" key="25">
    <source>
        <dbReference type="EMBL" id="KAJ6644266.1"/>
    </source>
</evidence>
<dbReference type="GO" id="GO:0030145">
    <property type="term" value="F:manganese ion binding"/>
    <property type="evidence" value="ECO:0007669"/>
    <property type="project" value="UniProtKB-ARBA"/>
</dbReference>
<evidence type="ECO:0000256" key="12">
    <source>
        <dbReference type="ARBA" id="ARBA00022968"/>
    </source>
</evidence>
<evidence type="ECO:0000313" key="26">
    <source>
        <dbReference type="Proteomes" id="UP001151699"/>
    </source>
</evidence>
<evidence type="ECO:0000256" key="7">
    <source>
        <dbReference type="ARBA" id="ARBA00022676"/>
    </source>
</evidence>
<evidence type="ECO:0000256" key="4">
    <source>
        <dbReference type="ARBA" id="ARBA00006462"/>
    </source>
</evidence>